<organism evidence="14 15">
    <name type="scientific">Tetranychus urticae</name>
    <name type="common">Two-spotted spider mite</name>
    <dbReference type="NCBI Taxonomy" id="32264"/>
    <lineage>
        <taxon>Eukaryota</taxon>
        <taxon>Metazoa</taxon>
        <taxon>Ecdysozoa</taxon>
        <taxon>Arthropoda</taxon>
        <taxon>Chelicerata</taxon>
        <taxon>Arachnida</taxon>
        <taxon>Acari</taxon>
        <taxon>Acariformes</taxon>
        <taxon>Trombidiformes</taxon>
        <taxon>Prostigmata</taxon>
        <taxon>Eleutherengona</taxon>
        <taxon>Raphignathae</taxon>
        <taxon>Tetranychoidea</taxon>
        <taxon>Tetranychidae</taxon>
        <taxon>Tetranychus</taxon>
    </lineage>
</organism>
<dbReference type="CDD" id="cd16455">
    <property type="entry name" value="RING-H2_AMFR"/>
    <property type="match status" value="1"/>
</dbReference>
<keyword evidence="9 12" id="KW-0472">Membrane</keyword>
<evidence type="ECO:0000313" key="15">
    <source>
        <dbReference type="Proteomes" id="UP000015104"/>
    </source>
</evidence>
<dbReference type="HOGENOM" id="CLU_015061_0_1_1"/>
<dbReference type="GO" id="GO:0030968">
    <property type="term" value="P:endoplasmic reticulum unfolded protein response"/>
    <property type="evidence" value="ECO:0007669"/>
    <property type="project" value="TreeGrafter"/>
</dbReference>
<evidence type="ECO:0000256" key="10">
    <source>
        <dbReference type="PROSITE-ProRule" id="PRU00175"/>
    </source>
</evidence>
<evidence type="ECO:0000313" key="14">
    <source>
        <dbReference type="EnsemblMetazoa" id="tetur05g08280.1"/>
    </source>
</evidence>
<evidence type="ECO:0000256" key="11">
    <source>
        <dbReference type="SAM" id="MobiDB-lite"/>
    </source>
</evidence>
<dbReference type="GO" id="GO:0070936">
    <property type="term" value="P:protein K48-linked ubiquitination"/>
    <property type="evidence" value="ECO:0007669"/>
    <property type="project" value="TreeGrafter"/>
</dbReference>
<keyword evidence="8 12" id="KW-1133">Transmembrane helix</keyword>
<dbReference type="Pfam" id="PF25563">
    <property type="entry name" value="TPR_SYVN1_N"/>
    <property type="match status" value="1"/>
</dbReference>
<evidence type="ECO:0000256" key="9">
    <source>
        <dbReference type="ARBA" id="ARBA00023136"/>
    </source>
</evidence>
<proteinExistence type="predicted"/>
<evidence type="ECO:0000256" key="1">
    <source>
        <dbReference type="ARBA" id="ARBA00004141"/>
    </source>
</evidence>
<evidence type="ECO:0000256" key="2">
    <source>
        <dbReference type="ARBA" id="ARBA00004906"/>
    </source>
</evidence>
<dbReference type="FunFam" id="3.30.40.10:FF:000149">
    <property type="entry name" value="E3 ubiquitin-protein ligase AMFR"/>
    <property type="match status" value="1"/>
</dbReference>
<feature type="transmembrane region" description="Helical" evidence="12">
    <location>
        <begin position="119"/>
        <end position="145"/>
    </location>
</feature>
<keyword evidence="7" id="KW-0862">Zinc</keyword>
<dbReference type="SMART" id="SM00184">
    <property type="entry name" value="RING"/>
    <property type="match status" value="1"/>
</dbReference>
<feature type="region of interest" description="Disordered" evidence="11">
    <location>
        <begin position="421"/>
        <end position="446"/>
    </location>
</feature>
<keyword evidence="3" id="KW-0808">Transferase</keyword>
<keyword evidence="6 10" id="KW-0863">Zinc-finger</keyword>
<accession>T1K617</accession>
<gene>
    <name evidence="14" type="primary">107360779</name>
</gene>
<evidence type="ECO:0000256" key="4">
    <source>
        <dbReference type="ARBA" id="ARBA00022692"/>
    </source>
</evidence>
<dbReference type="STRING" id="32264.T1K617"/>
<feature type="transmembrane region" description="Helical" evidence="12">
    <location>
        <begin position="316"/>
        <end position="337"/>
    </location>
</feature>
<feature type="transmembrane region" description="Helical" evidence="12">
    <location>
        <begin position="221"/>
        <end position="244"/>
    </location>
</feature>
<evidence type="ECO:0000256" key="12">
    <source>
        <dbReference type="SAM" id="Phobius"/>
    </source>
</evidence>
<dbReference type="Gene3D" id="3.30.40.10">
    <property type="entry name" value="Zinc/RING finger domain, C3HC4 (zinc finger)"/>
    <property type="match status" value="1"/>
</dbReference>
<feature type="transmembrane region" description="Helical" evidence="12">
    <location>
        <begin position="291"/>
        <end position="310"/>
    </location>
</feature>
<evidence type="ECO:0000259" key="13">
    <source>
        <dbReference type="PROSITE" id="PS50089"/>
    </source>
</evidence>
<keyword evidence="4 12" id="KW-0812">Transmembrane</keyword>
<dbReference type="GO" id="GO:0005829">
    <property type="term" value="C:cytosol"/>
    <property type="evidence" value="ECO:0007669"/>
    <property type="project" value="TreeGrafter"/>
</dbReference>
<dbReference type="eggNOG" id="KOG0802">
    <property type="taxonomic scope" value="Eukaryota"/>
</dbReference>
<dbReference type="EMBL" id="CAEY01001591">
    <property type="status" value="NOT_ANNOTATED_CDS"/>
    <property type="molecule type" value="Genomic_DNA"/>
</dbReference>
<evidence type="ECO:0000256" key="6">
    <source>
        <dbReference type="ARBA" id="ARBA00022771"/>
    </source>
</evidence>
<dbReference type="SUPFAM" id="SSF57850">
    <property type="entry name" value="RING/U-box"/>
    <property type="match status" value="1"/>
</dbReference>
<comment type="subcellular location">
    <subcellularLocation>
        <location evidence="1">Membrane</location>
        <topology evidence="1">Multi-pass membrane protein</topology>
    </subcellularLocation>
</comment>
<dbReference type="EnsemblMetazoa" id="tetur05g08280.1">
    <property type="protein sequence ID" value="tetur05g08280.1"/>
    <property type="gene ID" value="tetur05g08280"/>
</dbReference>
<dbReference type="InterPro" id="IPR013083">
    <property type="entry name" value="Znf_RING/FYVE/PHD"/>
</dbReference>
<dbReference type="InterPro" id="IPR057992">
    <property type="entry name" value="TPR_SYVN1_N"/>
</dbReference>
<dbReference type="GO" id="GO:0005783">
    <property type="term" value="C:endoplasmic reticulum"/>
    <property type="evidence" value="ECO:0007669"/>
    <property type="project" value="TreeGrafter"/>
</dbReference>
<dbReference type="GO" id="GO:0008270">
    <property type="term" value="F:zinc ion binding"/>
    <property type="evidence" value="ECO:0007669"/>
    <property type="project" value="UniProtKB-KW"/>
</dbReference>
<evidence type="ECO:0000256" key="3">
    <source>
        <dbReference type="ARBA" id="ARBA00022679"/>
    </source>
</evidence>
<dbReference type="Proteomes" id="UP000015104">
    <property type="component" value="Unassembled WGS sequence"/>
</dbReference>
<dbReference type="KEGG" id="tut:107360779"/>
<evidence type="ECO:0000256" key="7">
    <source>
        <dbReference type="ARBA" id="ARBA00022833"/>
    </source>
</evidence>
<feature type="transmembrane region" description="Helical" evidence="12">
    <location>
        <begin position="180"/>
        <end position="200"/>
    </location>
</feature>
<dbReference type="InterPro" id="IPR001841">
    <property type="entry name" value="Znf_RING"/>
</dbReference>
<dbReference type="OrthoDB" id="3824970at2759"/>
<feature type="transmembrane region" description="Helical" evidence="12">
    <location>
        <begin position="157"/>
        <end position="174"/>
    </location>
</feature>
<dbReference type="GO" id="GO:0061630">
    <property type="term" value="F:ubiquitin protein ligase activity"/>
    <property type="evidence" value="ECO:0007669"/>
    <property type="project" value="TreeGrafter"/>
</dbReference>
<reference evidence="14" key="2">
    <citation type="submission" date="2015-06" db="UniProtKB">
        <authorList>
            <consortium name="EnsemblMetazoa"/>
        </authorList>
    </citation>
    <scope>IDENTIFICATION</scope>
</reference>
<dbReference type="PANTHER" id="PTHR15067">
    <property type="entry name" value="E3 UBIQUITIN-PROTEIN LIGASE RNF8"/>
    <property type="match status" value="1"/>
</dbReference>
<evidence type="ECO:0000256" key="8">
    <source>
        <dbReference type="ARBA" id="ARBA00022989"/>
    </source>
</evidence>
<dbReference type="PROSITE" id="PS50089">
    <property type="entry name" value="ZF_RING_2"/>
    <property type="match status" value="1"/>
</dbReference>
<protein>
    <recommendedName>
        <fullName evidence="13">RING-type domain-containing protein</fullName>
    </recommendedName>
</protein>
<reference evidence="15" key="1">
    <citation type="submission" date="2011-08" db="EMBL/GenBank/DDBJ databases">
        <authorList>
            <person name="Rombauts S."/>
        </authorList>
    </citation>
    <scope>NUCLEOTIDE SEQUENCE</scope>
    <source>
        <strain evidence="15">London</strain>
    </source>
</reference>
<keyword evidence="15" id="KW-1185">Reference proteome</keyword>
<feature type="transmembrane region" description="Helical" evidence="12">
    <location>
        <begin position="250"/>
        <end position="270"/>
    </location>
</feature>
<name>T1K617_TETUR</name>
<keyword evidence="5" id="KW-0479">Metal-binding</keyword>
<evidence type="ECO:0000256" key="5">
    <source>
        <dbReference type="ARBA" id="ARBA00022723"/>
    </source>
</evidence>
<dbReference type="GO" id="GO:0006511">
    <property type="term" value="P:ubiquitin-dependent protein catabolic process"/>
    <property type="evidence" value="ECO:0007669"/>
    <property type="project" value="TreeGrafter"/>
</dbReference>
<sequence>MPAFFLDTPEILPLPSLQAYTTISVLLLSCSVWYAFQVTSEPDWKLNATLTVDVTLGTEALINRSLETEGGSLLVSQGLSGILSSINETSIHLGFLLDSPVLKRSIDILFLMLNEPLCVWTLINMAYCCLILLGKVIQTLVFGELRVSEQQHMKDRFWNFIFYKFIFIFGVMNVQSMDEVVLWVSWFSILGFLTLLAHLCKDRFEYLSLSPMTPKWTHFRLLLLLSVILASSFSLFVVCIVIGLHAGLNTFAFMAAECSLVAMRTLYVSIRYAIHLWDLNHEGVWENRASYAYFTELIFELTLLFIDLLHHLHMLFWGNIILSVASLVILMQLRYLFFEINRRIRKHKNYLQVVRLMEANFPMATTEELEKSSDDCAICWDKMEAARKLPCSHLFHNSCLRSWLEQDTSCPTCRTSLKHRTEEDLNEDDNLNNGTDRDNNRGNGGRTNFFHFEGPRYASWLPSISVEVTRPLSSVHLSPPANLN</sequence>
<dbReference type="AlphaFoldDB" id="T1K617"/>
<dbReference type="PANTHER" id="PTHR15067:SF5">
    <property type="entry name" value="E3 UBIQUITIN-PROTEIN LIGASE AMFR"/>
    <property type="match status" value="1"/>
</dbReference>
<dbReference type="Pfam" id="PF13639">
    <property type="entry name" value="zf-RING_2"/>
    <property type="match status" value="1"/>
</dbReference>
<dbReference type="OMA" id="EWKINAT"/>
<dbReference type="GO" id="GO:0000151">
    <property type="term" value="C:ubiquitin ligase complex"/>
    <property type="evidence" value="ECO:0007669"/>
    <property type="project" value="TreeGrafter"/>
</dbReference>
<feature type="domain" description="RING-type" evidence="13">
    <location>
        <begin position="376"/>
        <end position="414"/>
    </location>
</feature>
<comment type="pathway">
    <text evidence="2">Protein modification; protein ubiquitination.</text>
</comment>